<evidence type="ECO:0000313" key="1">
    <source>
        <dbReference type="EMBL" id="KAF9063775.1"/>
    </source>
</evidence>
<gene>
    <name evidence="1" type="ORF">BDP27DRAFT_1334657</name>
</gene>
<dbReference type="AlphaFoldDB" id="A0A9P5PKL6"/>
<keyword evidence="2" id="KW-1185">Reference proteome</keyword>
<reference evidence="1" key="1">
    <citation type="submission" date="2020-11" db="EMBL/GenBank/DDBJ databases">
        <authorList>
            <consortium name="DOE Joint Genome Institute"/>
            <person name="Ahrendt S."/>
            <person name="Riley R."/>
            <person name="Andreopoulos W."/>
            <person name="Labutti K."/>
            <person name="Pangilinan J."/>
            <person name="Ruiz-Duenas F.J."/>
            <person name="Barrasa J.M."/>
            <person name="Sanchez-Garcia M."/>
            <person name="Camarero S."/>
            <person name="Miyauchi S."/>
            <person name="Serrano A."/>
            <person name="Linde D."/>
            <person name="Babiker R."/>
            <person name="Drula E."/>
            <person name="Ayuso-Fernandez I."/>
            <person name="Pacheco R."/>
            <person name="Padilla G."/>
            <person name="Ferreira P."/>
            <person name="Barriuso J."/>
            <person name="Kellner H."/>
            <person name="Castanera R."/>
            <person name="Alfaro M."/>
            <person name="Ramirez L."/>
            <person name="Pisabarro A.G."/>
            <person name="Kuo A."/>
            <person name="Tritt A."/>
            <person name="Lipzen A."/>
            <person name="He G."/>
            <person name="Yan M."/>
            <person name="Ng V."/>
            <person name="Cullen D."/>
            <person name="Martin F."/>
            <person name="Rosso M.-N."/>
            <person name="Henrissat B."/>
            <person name="Hibbett D."/>
            <person name="Martinez A.T."/>
            <person name="Grigoriev I.V."/>
        </authorList>
    </citation>
    <scope>NUCLEOTIDE SEQUENCE</scope>
    <source>
        <strain evidence="1">AH 40177</strain>
    </source>
</reference>
<evidence type="ECO:0000313" key="2">
    <source>
        <dbReference type="Proteomes" id="UP000772434"/>
    </source>
</evidence>
<sequence>MKYQVDTMLTAALNLKNPVIHYYGIFDPPGRNRFVYFELIGGQCHPCFGWIAEGVYRELKAGTTRGKGPRMYYTGISAGLPGPNQFKPARECVGVNAPWALDDKKPGAKDWNALRKAAHSSYMVLTKTSLVLAPEEFELLTLPVLRPIVTFLTIEGKATAEQKGQFKFAEDMTTVIREVFETEYPVIYYGSPVMLDTDEHERAYFKFVGGNFGEGKFGEETRICTDMEPCYGWTGLGPYIRPGQSEASEAEKFSQRYLAIYQRITPRKAVDGISPTSWIFLDMSKEFVYNFVIPS</sequence>
<dbReference type="EMBL" id="JADNRY010000139">
    <property type="protein sequence ID" value="KAF9063775.1"/>
    <property type="molecule type" value="Genomic_DNA"/>
</dbReference>
<proteinExistence type="predicted"/>
<dbReference type="Proteomes" id="UP000772434">
    <property type="component" value="Unassembled WGS sequence"/>
</dbReference>
<name>A0A9P5PKL6_9AGAR</name>
<organism evidence="1 2">
    <name type="scientific">Rhodocollybia butyracea</name>
    <dbReference type="NCBI Taxonomy" id="206335"/>
    <lineage>
        <taxon>Eukaryota</taxon>
        <taxon>Fungi</taxon>
        <taxon>Dikarya</taxon>
        <taxon>Basidiomycota</taxon>
        <taxon>Agaricomycotina</taxon>
        <taxon>Agaricomycetes</taxon>
        <taxon>Agaricomycetidae</taxon>
        <taxon>Agaricales</taxon>
        <taxon>Marasmiineae</taxon>
        <taxon>Omphalotaceae</taxon>
        <taxon>Rhodocollybia</taxon>
    </lineage>
</organism>
<comment type="caution">
    <text evidence="1">The sequence shown here is derived from an EMBL/GenBank/DDBJ whole genome shotgun (WGS) entry which is preliminary data.</text>
</comment>
<protein>
    <submittedName>
        <fullName evidence="1">Uncharacterized protein</fullName>
    </submittedName>
</protein>
<accession>A0A9P5PKL6</accession>